<dbReference type="EMBL" id="SHKW01000007">
    <property type="protein sequence ID" value="RZU29597.1"/>
    <property type="molecule type" value="Genomic_DNA"/>
</dbReference>
<organism evidence="4 5">
    <name type="scientific">Edaphobacter modestus</name>
    <dbReference type="NCBI Taxonomy" id="388466"/>
    <lineage>
        <taxon>Bacteria</taxon>
        <taxon>Pseudomonadati</taxon>
        <taxon>Acidobacteriota</taxon>
        <taxon>Terriglobia</taxon>
        <taxon>Terriglobales</taxon>
        <taxon>Acidobacteriaceae</taxon>
        <taxon>Edaphobacter</taxon>
    </lineage>
</organism>
<evidence type="ECO:0000313" key="5">
    <source>
        <dbReference type="Proteomes" id="UP000292958"/>
    </source>
</evidence>
<dbReference type="PRINTS" id="PR00081">
    <property type="entry name" value="GDHRDH"/>
</dbReference>
<dbReference type="GO" id="GO:0016491">
    <property type="term" value="F:oxidoreductase activity"/>
    <property type="evidence" value="ECO:0007669"/>
    <property type="project" value="UniProtKB-KW"/>
</dbReference>
<evidence type="ECO:0000313" key="4">
    <source>
        <dbReference type="EMBL" id="RZU29597.1"/>
    </source>
</evidence>
<dbReference type="PANTHER" id="PTHR44196:SF1">
    <property type="entry name" value="DEHYDROGENASE_REDUCTASE SDR FAMILY MEMBER 7B"/>
    <property type="match status" value="1"/>
</dbReference>
<dbReference type="GO" id="GO:0016020">
    <property type="term" value="C:membrane"/>
    <property type="evidence" value="ECO:0007669"/>
    <property type="project" value="TreeGrafter"/>
</dbReference>
<proteinExistence type="inferred from homology"/>
<sequence>MADTLKGQVVLIVGASSGIGRATTLMAARAGATVVAAARRKERLEAMQAELAGEGLRIVVYQADATSLDDLTSLVSAVLLEHGQIDIAVYATGTNAPERSMKVMPPETWTNILDTNLNGAFYLAHAVLPTMRQAGAGHIIFVSSTAGAIADLSGAAYQASKRGLLGLAHAIRLEERAAGIRTCCVMPGLTNTELVEKRPEKLSGEMLEKALQPDDVAATILHVMAMPPRVTVPEILMVPSLA</sequence>
<protein>
    <submittedName>
        <fullName evidence="4">NADP-dependent 3-hydroxy acid dehydrogenase YdfG</fullName>
    </submittedName>
</protein>
<reference evidence="4 5" key="1">
    <citation type="submission" date="2019-02" db="EMBL/GenBank/DDBJ databases">
        <title>Genomic Encyclopedia of Archaeal and Bacterial Type Strains, Phase II (KMG-II): from individual species to whole genera.</title>
        <authorList>
            <person name="Goeker M."/>
        </authorList>
    </citation>
    <scope>NUCLEOTIDE SEQUENCE [LARGE SCALE GENOMIC DNA]</scope>
    <source>
        <strain evidence="4 5">DSM 18101</strain>
    </source>
</reference>
<dbReference type="AlphaFoldDB" id="A0A4Q7XYV4"/>
<dbReference type="PANTHER" id="PTHR44196">
    <property type="entry name" value="DEHYDROGENASE/REDUCTASE SDR FAMILY MEMBER 7B"/>
    <property type="match status" value="1"/>
</dbReference>
<dbReference type="SUPFAM" id="SSF51735">
    <property type="entry name" value="NAD(P)-binding Rossmann-fold domains"/>
    <property type="match status" value="1"/>
</dbReference>
<comment type="caution">
    <text evidence="4">The sequence shown here is derived from an EMBL/GenBank/DDBJ whole genome shotgun (WGS) entry which is preliminary data.</text>
</comment>
<dbReference type="InterPro" id="IPR057326">
    <property type="entry name" value="KR_dom"/>
</dbReference>
<dbReference type="CDD" id="cd05233">
    <property type="entry name" value="SDR_c"/>
    <property type="match status" value="1"/>
</dbReference>
<dbReference type="InterPro" id="IPR002347">
    <property type="entry name" value="SDR_fam"/>
</dbReference>
<gene>
    <name evidence="4" type="ORF">BDD14_6182</name>
</gene>
<name>A0A4Q7XYV4_9BACT</name>
<dbReference type="InterPro" id="IPR036291">
    <property type="entry name" value="NAD(P)-bd_dom_sf"/>
</dbReference>
<dbReference type="RefSeq" id="WP_130424814.1">
    <property type="nucleotide sequence ID" value="NZ_SHKW01000007.1"/>
</dbReference>
<accession>A0A4Q7XYV4</accession>
<dbReference type="OrthoDB" id="9808814at2"/>
<comment type="similarity">
    <text evidence="1">Belongs to the short-chain dehydrogenases/reductases (SDR) family.</text>
</comment>
<dbReference type="Gene3D" id="3.40.50.720">
    <property type="entry name" value="NAD(P)-binding Rossmann-like Domain"/>
    <property type="match status" value="1"/>
</dbReference>
<evidence type="ECO:0000256" key="2">
    <source>
        <dbReference type="ARBA" id="ARBA00023002"/>
    </source>
</evidence>
<evidence type="ECO:0000256" key="1">
    <source>
        <dbReference type="ARBA" id="ARBA00006484"/>
    </source>
</evidence>
<dbReference type="SMART" id="SM00822">
    <property type="entry name" value="PKS_KR"/>
    <property type="match status" value="1"/>
</dbReference>
<feature type="domain" description="Ketoreductase" evidence="3">
    <location>
        <begin position="8"/>
        <end position="180"/>
    </location>
</feature>
<dbReference type="Pfam" id="PF00106">
    <property type="entry name" value="adh_short"/>
    <property type="match status" value="1"/>
</dbReference>
<keyword evidence="5" id="KW-1185">Reference proteome</keyword>
<keyword evidence="2" id="KW-0560">Oxidoreductase</keyword>
<dbReference type="Proteomes" id="UP000292958">
    <property type="component" value="Unassembled WGS sequence"/>
</dbReference>
<evidence type="ECO:0000259" key="3">
    <source>
        <dbReference type="SMART" id="SM00822"/>
    </source>
</evidence>